<dbReference type="OrthoDB" id="2275560at2759"/>
<dbReference type="GO" id="GO:0005956">
    <property type="term" value="C:protein kinase CK2 complex"/>
    <property type="evidence" value="ECO:0007669"/>
    <property type="project" value="UniProtKB-UniRule"/>
</dbReference>
<organism evidence="5 6">
    <name type="scientific">Cyclocybe aegerita</name>
    <name type="common">Black poplar mushroom</name>
    <name type="synonym">Agrocybe aegerita</name>
    <dbReference type="NCBI Taxonomy" id="1973307"/>
    <lineage>
        <taxon>Eukaryota</taxon>
        <taxon>Fungi</taxon>
        <taxon>Dikarya</taxon>
        <taxon>Basidiomycota</taxon>
        <taxon>Agaricomycotina</taxon>
        <taxon>Agaricomycetes</taxon>
        <taxon>Agaricomycetidae</taxon>
        <taxon>Agaricales</taxon>
        <taxon>Agaricineae</taxon>
        <taxon>Bolbitiaceae</taxon>
        <taxon>Cyclocybe</taxon>
    </lineage>
</organism>
<dbReference type="GO" id="GO:0034456">
    <property type="term" value="C:UTP-C complex"/>
    <property type="evidence" value="ECO:0007669"/>
    <property type="project" value="TreeGrafter"/>
</dbReference>
<comment type="similarity">
    <text evidence="1 3">Belongs to the casein kinase 2 subunit beta family.</text>
</comment>
<dbReference type="GO" id="GO:0006359">
    <property type="term" value="P:regulation of transcription by RNA polymerase III"/>
    <property type="evidence" value="ECO:0007669"/>
    <property type="project" value="TreeGrafter"/>
</dbReference>
<dbReference type="EMBL" id="CACVBS010000028">
    <property type="protein sequence ID" value="CAA7259823.1"/>
    <property type="molecule type" value="Genomic_DNA"/>
</dbReference>
<reference evidence="5 6" key="1">
    <citation type="submission" date="2020-01" db="EMBL/GenBank/DDBJ databases">
        <authorList>
            <person name="Gupta K D."/>
        </authorList>
    </citation>
    <scope>NUCLEOTIDE SEQUENCE [LARGE SCALE GENOMIC DNA]</scope>
</reference>
<dbReference type="PANTHER" id="PTHR11740">
    <property type="entry name" value="CASEIN KINASE II SUBUNIT BETA"/>
    <property type="match status" value="1"/>
</dbReference>
<dbReference type="AlphaFoldDB" id="A0A8S0WDR5"/>
<dbReference type="GO" id="GO:0005737">
    <property type="term" value="C:cytoplasm"/>
    <property type="evidence" value="ECO:0007669"/>
    <property type="project" value="TreeGrafter"/>
</dbReference>
<comment type="caution">
    <text evidence="5">The sequence shown here is derived from an EMBL/GenBank/DDBJ whole genome shotgun (WGS) entry which is preliminary data.</text>
</comment>
<evidence type="ECO:0000256" key="4">
    <source>
        <dbReference type="SAM" id="MobiDB-lite"/>
    </source>
</evidence>
<dbReference type="SMART" id="SM01085">
    <property type="entry name" value="CK_II_beta"/>
    <property type="match status" value="1"/>
</dbReference>
<dbReference type="InterPro" id="IPR016149">
    <property type="entry name" value="Casein_kin_II_reg-sub_N"/>
</dbReference>
<evidence type="ECO:0000313" key="5">
    <source>
        <dbReference type="EMBL" id="CAA7259823.1"/>
    </source>
</evidence>
<dbReference type="Proteomes" id="UP000467700">
    <property type="component" value="Unassembled WGS sequence"/>
</dbReference>
<protein>
    <recommendedName>
        <fullName evidence="3">Casein kinase II subunit beta</fullName>
        <shortName evidence="3">CK II beta</shortName>
    </recommendedName>
</protein>
<dbReference type="InterPro" id="IPR000704">
    <property type="entry name" value="Casein_kinase_II_reg-sub"/>
</dbReference>
<evidence type="ECO:0000256" key="2">
    <source>
        <dbReference type="ARBA" id="ARBA00045899"/>
    </source>
</evidence>
<comment type="function">
    <text evidence="2 3">Regulatory subunit of casein kinase II/CK2. As part of the kinase complex regulates the basal catalytic activity of the alpha subunit a constitutively active serine/threonine-protein kinase that phosphorylates a large number of substrates containing acidic residues C-terminal to the phosphorylated serine or threonine.</text>
</comment>
<accession>A0A8S0WDR5</accession>
<dbReference type="Pfam" id="PF01214">
    <property type="entry name" value="CK_II_beta"/>
    <property type="match status" value="1"/>
</dbReference>
<dbReference type="Gene3D" id="1.10.1820.10">
    <property type="entry name" value="protein kinase ck2 holoenzyme, chain C, domain 1"/>
    <property type="match status" value="1"/>
</dbReference>
<keyword evidence="6" id="KW-1185">Reference proteome</keyword>
<name>A0A8S0WDR5_CYCAE</name>
<proteinExistence type="inferred from homology"/>
<evidence type="ECO:0000256" key="3">
    <source>
        <dbReference type="RuleBase" id="RU361268"/>
    </source>
</evidence>
<evidence type="ECO:0000256" key="1">
    <source>
        <dbReference type="ARBA" id="ARBA00006941"/>
    </source>
</evidence>
<dbReference type="PRINTS" id="PR00472">
    <property type="entry name" value="CASNKINASEII"/>
</dbReference>
<dbReference type="GO" id="GO:0019887">
    <property type="term" value="F:protein kinase regulator activity"/>
    <property type="evidence" value="ECO:0007669"/>
    <property type="project" value="InterPro"/>
</dbReference>
<comment type="subunit">
    <text evidence="3">Tetramer of two alpha and two beta subunits.</text>
</comment>
<dbReference type="InterPro" id="IPR035991">
    <property type="entry name" value="Casein_kinase_II_beta-like"/>
</dbReference>
<dbReference type="PANTHER" id="PTHR11740:SF0">
    <property type="entry name" value="CASEIN KINASE II SUBUNIT BETA"/>
    <property type="match status" value="1"/>
</dbReference>
<evidence type="ECO:0000313" key="6">
    <source>
        <dbReference type="Proteomes" id="UP000467700"/>
    </source>
</evidence>
<gene>
    <name evidence="5" type="ORF">AAE3_LOCUS2357</name>
</gene>
<feature type="compositionally biased region" description="Acidic residues" evidence="4">
    <location>
        <begin position="16"/>
        <end position="40"/>
    </location>
</feature>
<dbReference type="SUPFAM" id="SSF57798">
    <property type="entry name" value="Casein kinase II beta subunit"/>
    <property type="match status" value="1"/>
</dbReference>
<sequence>MASRQKPAADVPPQGLEEEEAVSGAGEGDEIMEEPDEQEDGYTSSTPTSTLTWISWFCSLPGHEYFCEVTEEFIEDDFNLTGLNTMVPFWKEAMEMVLDVEPGVGSESCLQLSCLFPH</sequence>
<feature type="region of interest" description="Disordered" evidence="4">
    <location>
        <begin position="1"/>
        <end position="48"/>
    </location>
</feature>